<feature type="coiled-coil region" evidence="1">
    <location>
        <begin position="361"/>
        <end position="388"/>
    </location>
</feature>
<dbReference type="EMBL" id="CAJVQA010000759">
    <property type="protein sequence ID" value="CAG8489334.1"/>
    <property type="molecule type" value="Genomic_DNA"/>
</dbReference>
<name>A0A9N8WK17_9GLOM</name>
<protein>
    <submittedName>
        <fullName evidence="2">21227_t:CDS:1</fullName>
    </submittedName>
</protein>
<keyword evidence="3" id="KW-1185">Reference proteome</keyword>
<dbReference type="AlphaFoldDB" id="A0A9N8WK17"/>
<evidence type="ECO:0000256" key="1">
    <source>
        <dbReference type="SAM" id="Coils"/>
    </source>
</evidence>
<reference evidence="2" key="1">
    <citation type="submission" date="2021-06" db="EMBL/GenBank/DDBJ databases">
        <authorList>
            <person name="Kallberg Y."/>
            <person name="Tangrot J."/>
            <person name="Rosling A."/>
        </authorList>
    </citation>
    <scope>NUCLEOTIDE SEQUENCE</scope>
    <source>
        <strain evidence="2">FL966</strain>
    </source>
</reference>
<organism evidence="2 3">
    <name type="scientific">Cetraspora pellucida</name>
    <dbReference type="NCBI Taxonomy" id="1433469"/>
    <lineage>
        <taxon>Eukaryota</taxon>
        <taxon>Fungi</taxon>
        <taxon>Fungi incertae sedis</taxon>
        <taxon>Mucoromycota</taxon>
        <taxon>Glomeromycotina</taxon>
        <taxon>Glomeromycetes</taxon>
        <taxon>Diversisporales</taxon>
        <taxon>Gigasporaceae</taxon>
        <taxon>Cetraspora</taxon>
    </lineage>
</organism>
<accession>A0A9N8WK17</accession>
<sequence length="438" mass="51859">MQSHKIKIAELSKSIYISKQKGCVDTLEHLETKTNLVNLISDFNEDGIVLDTVPLEYFRRYNKALTYSDELRIEDLEKHMPNIFHITKIGSGSIILKVQPNVRCMLRMEEHSNQERMEQHHHSSHFPSLYDRGKDYYQRLYTSNHHDKWEEIGYNKGLKVNDYWKKNTNGPPWTNPYGSLPPSFLNERHQDEKSSWTNPYGNLPQSFQNERHQDENYRNKYKYSPEQPLGYLYRDLSPSEHYLRNSGHHYIQYYNQLYKEESSFKRQKSVGYEERSCPNQFGDYFGASWTNNQHHRYYQQSLSQKHLNSYGISLPSSKTPISADNHKVMKCFEQNDSIPSRDKNSDNSVKMVDTLKKAKPVKTAESVKKNYLEEKVELTAKVKQTNLKMQINNRPRESGFEKYRELVKDHHKVPFFIIRDDAPNLSEIQRVTLELLFL</sequence>
<proteinExistence type="predicted"/>
<gene>
    <name evidence="2" type="ORF">CPELLU_LOCUS1902</name>
</gene>
<comment type="caution">
    <text evidence="2">The sequence shown here is derived from an EMBL/GenBank/DDBJ whole genome shotgun (WGS) entry which is preliminary data.</text>
</comment>
<keyword evidence="1" id="KW-0175">Coiled coil</keyword>
<dbReference type="OrthoDB" id="2424038at2759"/>
<evidence type="ECO:0000313" key="3">
    <source>
        <dbReference type="Proteomes" id="UP000789759"/>
    </source>
</evidence>
<dbReference type="Proteomes" id="UP000789759">
    <property type="component" value="Unassembled WGS sequence"/>
</dbReference>
<evidence type="ECO:0000313" key="2">
    <source>
        <dbReference type="EMBL" id="CAG8489334.1"/>
    </source>
</evidence>